<dbReference type="PRINTS" id="PR00171">
    <property type="entry name" value="SUGRTRNSPORT"/>
</dbReference>
<dbReference type="PROSITE" id="PS00216">
    <property type="entry name" value="SUGAR_TRANSPORT_1"/>
    <property type="match status" value="1"/>
</dbReference>
<dbReference type="PANTHER" id="PTHR48022">
    <property type="entry name" value="PLASTIDIC GLUCOSE TRANSPORTER 4"/>
    <property type="match status" value="1"/>
</dbReference>
<feature type="transmembrane region" description="Helical" evidence="9">
    <location>
        <begin position="358"/>
        <end position="383"/>
    </location>
</feature>
<dbReference type="GO" id="GO:0005351">
    <property type="term" value="F:carbohydrate:proton symporter activity"/>
    <property type="evidence" value="ECO:0007669"/>
    <property type="project" value="TreeGrafter"/>
</dbReference>
<proteinExistence type="inferred from homology"/>
<dbReference type="PROSITE" id="PS50850">
    <property type="entry name" value="MFS"/>
    <property type="match status" value="1"/>
</dbReference>
<name>A0A9P8CJC4_9HELO</name>
<feature type="transmembrane region" description="Helical" evidence="9">
    <location>
        <begin position="331"/>
        <end position="352"/>
    </location>
</feature>
<feature type="compositionally biased region" description="Basic and acidic residues" evidence="8">
    <location>
        <begin position="496"/>
        <end position="506"/>
    </location>
</feature>
<dbReference type="InterPro" id="IPR050360">
    <property type="entry name" value="MFS_Sugar_Transporters"/>
</dbReference>
<evidence type="ECO:0000256" key="2">
    <source>
        <dbReference type="ARBA" id="ARBA00010992"/>
    </source>
</evidence>
<protein>
    <submittedName>
        <fullName evidence="11">General substrate transporter</fullName>
    </submittedName>
</protein>
<feature type="transmembrane region" description="Helical" evidence="9">
    <location>
        <begin position="12"/>
        <end position="34"/>
    </location>
</feature>
<feature type="transmembrane region" description="Helical" evidence="9">
    <location>
        <begin position="306"/>
        <end position="324"/>
    </location>
</feature>
<dbReference type="NCBIfam" id="TIGR00879">
    <property type="entry name" value="SP"/>
    <property type="match status" value="1"/>
</dbReference>
<dbReference type="InterPro" id="IPR003663">
    <property type="entry name" value="Sugar/inositol_transpt"/>
</dbReference>
<evidence type="ECO:0000256" key="6">
    <source>
        <dbReference type="ARBA" id="ARBA00023136"/>
    </source>
</evidence>
<evidence type="ECO:0000256" key="1">
    <source>
        <dbReference type="ARBA" id="ARBA00004141"/>
    </source>
</evidence>
<feature type="transmembrane region" description="Helical" evidence="9">
    <location>
        <begin position="106"/>
        <end position="128"/>
    </location>
</feature>
<evidence type="ECO:0000313" key="12">
    <source>
        <dbReference type="Proteomes" id="UP000887226"/>
    </source>
</evidence>
<gene>
    <name evidence="11" type="ORF">BJ878DRAFT_572152</name>
</gene>
<dbReference type="Pfam" id="PF00083">
    <property type="entry name" value="Sugar_tr"/>
    <property type="match status" value="1"/>
</dbReference>
<dbReference type="Gene3D" id="1.20.1250.20">
    <property type="entry name" value="MFS general substrate transporter like domains"/>
    <property type="match status" value="1"/>
</dbReference>
<evidence type="ECO:0000256" key="3">
    <source>
        <dbReference type="ARBA" id="ARBA00022448"/>
    </source>
</evidence>
<dbReference type="EMBL" id="MU253744">
    <property type="protein sequence ID" value="KAG9248745.1"/>
    <property type="molecule type" value="Genomic_DNA"/>
</dbReference>
<keyword evidence="6 9" id="KW-0472">Membrane</keyword>
<dbReference type="PROSITE" id="PS00217">
    <property type="entry name" value="SUGAR_TRANSPORT_2"/>
    <property type="match status" value="1"/>
</dbReference>
<dbReference type="InterPro" id="IPR005829">
    <property type="entry name" value="Sugar_transporter_CS"/>
</dbReference>
<comment type="similarity">
    <text evidence="2 7">Belongs to the major facilitator superfamily. Sugar transporter (TC 2.A.1.1) family.</text>
</comment>
<feature type="transmembrane region" description="Helical" evidence="9">
    <location>
        <begin position="170"/>
        <end position="190"/>
    </location>
</feature>
<evidence type="ECO:0000256" key="7">
    <source>
        <dbReference type="RuleBase" id="RU003346"/>
    </source>
</evidence>
<dbReference type="GO" id="GO:0016020">
    <property type="term" value="C:membrane"/>
    <property type="evidence" value="ECO:0007669"/>
    <property type="project" value="UniProtKB-SubCell"/>
</dbReference>
<keyword evidence="12" id="KW-1185">Reference proteome</keyword>
<feature type="transmembrane region" description="Helical" evidence="9">
    <location>
        <begin position="429"/>
        <end position="447"/>
    </location>
</feature>
<accession>A0A9P8CJC4</accession>
<evidence type="ECO:0000259" key="10">
    <source>
        <dbReference type="PROSITE" id="PS50850"/>
    </source>
</evidence>
<dbReference type="SUPFAM" id="SSF103473">
    <property type="entry name" value="MFS general substrate transporter"/>
    <property type="match status" value="1"/>
</dbReference>
<comment type="caution">
    <text evidence="11">The sequence shown here is derived from an EMBL/GenBank/DDBJ whole genome shotgun (WGS) entry which is preliminary data.</text>
</comment>
<evidence type="ECO:0000313" key="11">
    <source>
        <dbReference type="EMBL" id="KAG9248745.1"/>
    </source>
</evidence>
<feature type="transmembrane region" description="Helical" evidence="9">
    <location>
        <begin position="81"/>
        <end position="100"/>
    </location>
</feature>
<keyword evidence="4 9" id="KW-0812">Transmembrane</keyword>
<keyword evidence="3 7" id="KW-0813">Transport</keyword>
<organism evidence="11 12">
    <name type="scientific">Calycina marina</name>
    <dbReference type="NCBI Taxonomy" id="1763456"/>
    <lineage>
        <taxon>Eukaryota</taxon>
        <taxon>Fungi</taxon>
        <taxon>Dikarya</taxon>
        <taxon>Ascomycota</taxon>
        <taxon>Pezizomycotina</taxon>
        <taxon>Leotiomycetes</taxon>
        <taxon>Helotiales</taxon>
        <taxon>Pezizellaceae</taxon>
        <taxon>Calycina</taxon>
    </lineage>
</organism>
<feature type="transmembrane region" description="Helical" evidence="9">
    <location>
        <begin position="140"/>
        <end position="158"/>
    </location>
</feature>
<dbReference type="PANTHER" id="PTHR48022:SF28">
    <property type="entry name" value="MAJOR FACILITATOR SUPERFAMILY (MFS) PROFILE DOMAIN-CONTAINING PROTEIN-RELATED"/>
    <property type="match status" value="1"/>
</dbReference>
<evidence type="ECO:0000256" key="8">
    <source>
        <dbReference type="SAM" id="MobiDB-lite"/>
    </source>
</evidence>
<feature type="transmembrane region" description="Helical" evidence="9">
    <location>
        <begin position="267"/>
        <end position="286"/>
    </location>
</feature>
<keyword evidence="5 9" id="KW-1133">Transmembrane helix</keyword>
<dbReference type="Proteomes" id="UP000887226">
    <property type="component" value="Unassembled WGS sequence"/>
</dbReference>
<evidence type="ECO:0000256" key="4">
    <source>
        <dbReference type="ARBA" id="ARBA00022692"/>
    </source>
</evidence>
<feature type="transmembrane region" description="Helical" evidence="9">
    <location>
        <begin position="395"/>
        <end position="417"/>
    </location>
</feature>
<evidence type="ECO:0000256" key="9">
    <source>
        <dbReference type="SAM" id="Phobius"/>
    </source>
</evidence>
<comment type="subcellular location">
    <subcellularLocation>
        <location evidence="1">Membrane</location>
        <topology evidence="1">Multi-pass membrane protein</topology>
    </subcellularLocation>
</comment>
<dbReference type="InterPro" id="IPR036259">
    <property type="entry name" value="MFS_trans_sf"/>
</dbReference>
<reference evidence="11" key="1">
    <citation type="journal article" date="2021" name="IMA Fungus">
        <title>Genomic characterization of three marine fungi, including Emericellopsis atlantica sp. nov. with signatures of a generalist lifestyle and marine biomass degradation.</title>
        <authorList>
            <person name="Hagestad O.C."/>
            <person name="Hou L."/>
            <person name="Andersen J.H."/>
            <person name="Hansen E.H."/>
            <person name="Altermark B."/>
            <person name="Li C."/>
            <person name="Kuhnert E."/>
            <person name="Cox R.J."/>
            <person name="Crous P.W."/>
            <person name="Spatafora J.W."/>
            <person name="Lail K."/>
            <person name="Amirebrahimi M."/>
            <person name="Lipzen A."/>
            <person name="Pangilinan J."/>
            <person name="Andreopoulos W."/>
            <person name="Hayes R.D."/>
            <person name="Ng V."/>
            <person name="Grigoriev I.V."/>
            <person name="Jackson S.A."/>
            <person name="Sutton T.D.S."/>
            <person name="Dobson A.D.W."/>
            <person name="Rama T."/>
        </authorList>
    </citation>
    <scope>NUCLEOTIDE SEQUENCE</scope>
    <source>
        <strain evidence="11">TRa3180A</strain>
    </source>
</reference>
<evidence type="ECO:0000256" key="5">
    <source>
        <dbReference type="ARBA" id="ARBA00022989"/>
    </source>
</evidence>
<dbReference type="OrthoDB" id="6133115at2759"/>
<feature type="transmembrane region" description="Helical" evidence="9">
    <location>
        <begin position="54"/>
        <end position="74"/>
    </location>
</feature>
<dbReference type="InterPro" id="IPR005828">
    <property type="entry name" value="MFS_sugar_transport-like"/>
</dbReference>
<feature type="domain" description="Major facilitator superfamily (MFS) profile" evidence="10">
    <location>
        <begin position="12"/>
        <end position="451"/>
    </location>
</feature>
<feature type="region of interest" description="Disordered" evidence="8">
    <location>
        <begin position="496"/>
        <end position="536"/>
    </location>
</feature>
<dbReference type="InterPro" id="IPR020846">
    <property type="entry name" value="MFS_dom"/>
</dbReference>
<sequence>MGSSGENCYRNALIGGSLGFLTFGWDAGVLGGVLETPEFQSAMNYPGTNTFTMIASVFLLASWFGCMIITSFGMRLGRRTWIIAGCLVQVVGTIVCASSFSAGQLIAGRVLIGIGNGFLTSMIPIYVAEMATHTSKRGQGVNMMIAAASLGTALAYWLDFAMTFASTQAVWRFPVAFQIFWAFTTIAFIYPNPESPRYLYATGRAEEADAVMERLYGHSITNKVAQQSKAEILASLELERADTATLRIKDFFWDTSSLQIARRIRTGMILIGVAYLMGIDMIFYYMTTIFEVYIGLPAETASGLSAAATTVLTITNYIGVVYMEKFGRRSWLIYGAIGQSVFLAVFTGLLSTPTSTTAAAAAAMLFCWIAVFGPTWGPVTYVYASEIMPLRYRHIGFALSVSCQWIMAFITVYAGPIAIANPSVGYKTWIWFLVFNVIAIPFVYFFCPETRGHSLEEIDLIFMSETLRGTESAKILEHGDGQSASDLEHGDRFASVEKPISKDVKDQTLFSSPAKEVTEQPTNEDVAELSGKEATV</sequence>
<dbReference type="AlphaFoldDB" id="A0A9P8CJC4"/>